<dbReference type="PATRIC" id="fig|396014.3.peg.3332"/>
<name>Z9JQ04_9MICO</name>
<feature type="transmembrane region" description="Helical" evidence="1">
    <location>
        <begin position="605"/>
        <end position="626"/>
    </location>
</feature>
<accession>Z9JQ04</accession>
<dbReference type="Proteomes" id="UP000023067">
    <property type="component" value="Unassembled WGS sequence"/>
</dbReference>
<reference evidence="3 4" key="1">
    <citation type="submission" date="2014-02" db="EMBL/GenBank/DDBJ databases">
        <title>Genome sequence of Brachybacterium phenoliresistens strain W13A50.</title>
        <authorList>
            <person name="Wang X."/>
        </authorList>
    </citation>
    <scope>NUCLEOTIDE SEQUENCE [LARGE SCALE GENOMIC DNA]</scope>
    <source>
        <strain evidence="3 4">W13A50</strain>
    </source>
</reference>
<feature type="transmembrane region" description="Helical" evidence="1">
    <location>
        <begin position="425"/>
        <end position="445"/>
    </location>
</feature>
<protein>
    <submittedName>
        <fullName evidence="3">Uncharacterized protein</fullName>
    </submittedName>
</protein>
<keyword evidence="1" id="KW-0472">Membrane</keyword>
<evidence type="ECO:0000256" key="2">
    <source>
        <dbReference type="SAM" id="SignalP"/>
    </source>
</evidence>
<dbReference type="eggNOG" id="COG3119">
    <property type="taxonomic scope" value="Bacteria"/>
</dbReference>
<feature type="signal peptide" evidence="2">
    <location>
        <begin position="1"/>
        <end position="35"/>
    </location>
</feature>
<feature type="transmembrane region" description="Helical" evidence="1">
    <location>
        <begin position="370"/>
        <end position="391"/>
    </location>
</feature>
<feature type="transmembrane region" description="Helical" evidence="1">
    <location>
        <begin position="397"/>
        <end position="418"/>
    </location>
</feature>
<dbReference type="AlphaFoldDB" id="Z9JQ04"/>
<evidence type="ECO:0000256" key="1">
    <source>
        <dbReference type="SAM" id="Phobius"/>
    </source>
</evidence>
<dbReference type="EMBL" id="JDYK01000023">
    <property type="protein sequence ID" value="EWS79842.1"/>
    <property type="molecule type" value="Genomic_DNA"/>
</dbReference>
<feature type="chain" id="PRO_5004992098" evidence="2">
    <location>
        <begin position="36"/>
        <end position="700"/>
    </location>
</feature>
<feature type="transmembrane region" description="Helical" evidence="1">
    <location>
        <begin position="548"/>
        <end position="568"/>
    </location>
</feature>
<sequence>MHATSRSLRRPAALLALLLALGAALVLGQPSPARAEGEHTAPLPPIRLVLVTSGLTWQDITAEDTPALQCLADGASLGAMNAASITERSTQRQGEETLRTGWRGLAAEAPRAAGIPDPPTDLLAQLPGGVLDLDASGEDPAPVIAEAVSALPADEDGAVDDAPVVVLDLGSVPATGAPGREQAIAELDSRAGALVTAAGGTVPPAGGDVTGDGSVDCTASLPRTLLVSAGYFPDDGGVPGSAPRDVETGAVEAPGRTMLQVALDTGAPGMALTSGSTHQSGVVILTDVAPSILASHGLPAPATVPGQPMAMKAVPDAQRLALDRTQAADRLRQAEVPALLSWAGMGAIGLVILLVPRLARRPRLAAVGRALAACAPLAAPVGLAAGAVPWWRADHPTLALIGVIWLGALPLAALLLLGPWRRSRMGLAAASAAIVAGGILLESATGSRLQMGSPLGAQAMIGGRYYGISNHLFGLVIGASTVLLLGLCARAATARGRVARVLAVGAVVTVVCVAPSMGADFGSMLALVPMFGLLALLVSGIRLRPWHVLGLGALAVALVGTVAVLDWLRPSDQRTHLGRFVDSVLDGDLGAVILRKLSENWEMTVGIPGLGVLVVVAAALSVVVLMPRRAGLQRLAALDDAVPASRAVRVAIVAGAWLGFAVNDTGAVLVAGALAMWLVLLPVALPDPTSARDGAMRTAL</sequence>
<proteinExistence type="predicted"/>
<feature type="transmembrane region" description="Helical" evidence="1">
    <location>
        <begin position="498"/>
        <end position="517"/>
    </location>
</feature>
<keyword evidence="2" id="KW-0732">Signal</keyword>
<dbReference type="STRING" id="396014.BF93_09170"/>
<organism evidence="3 4">
    <name type="scientific">Brachybacterium phenoliresistens</name>
    <dbReference type="NCBI Taxonomy" id="396014"/>
    <lineage>
        <taxon>Bacteria</taxon>
        <taxon>Bacillati</taxon>
        <taxon>Actinomycetota</taxon>
        <taxon>Actinomycetes</taxon>
        <taxon>Micrococcales</taxon>
        <taxon>Dermabacteraceae</taxon>
        <taxon>Brachybacterium</taxon>
    </lineage>
</organism>
<evidence type="ECO:0000313" key="4">
    <source>
        <dbReference type="Proteomes" id="UP000023067"/>
    </source>
</evidence>
<comment type="caution">
    <text evidence="3">The sequence shown here is derived from an EMBL/GenBank/DDBJ whole genome shotgun (WGS) entry which is preliminary data.</text>
</comment>
<feature type="transmembrane region" description="Helical" evidence="1">
    <location>
        <begin position="465"/>
        <end position="486"/>
    </location>
</feature>
<keyword evidence="1" id="KW-0812">Transmembrane</keyword>
<dbReference type="HOGENOM" id="CLU_013382_0_0_11"/>
<feature type="transmembrane region" description="Helical" evidence="1">
    <location>
        <begin position="647"/>
        <end position="680"/>
    </location>
</feature>
<gene>
    <name evidence="3" type="ORF">BF93_09170</name>
</gene>
<keyword evidence="1" id="KW-1133">Transmembrane helix</keyword>
<dbReference type="RefSeq" id="WP_051487123.1">
    <property type="nucleotide sequence ID" value="NZ_KK070006.1"/>
</dbReference>
<keyword evidence="4" id="KW-1185">Reference proteome</keyword>
<feature type="transmembrane region" description="Helical" evidence="1">
    <location>
        <begin position="523"/>
        <end position="541"/>
    </location>
</feature>
<evidence type="ECO:0000313" key="3">
    <source>
        <dbReference type="EMBL" id="EWS79842.1"/>
    </source>
</evidence>
<dbReference type="OrthoDB" id="3264110at2"/>
<feature type="transmembrane region" description="Helical" evidence="1">
    <location>
        <begin position="339"/>
        <end position="358"/>
    </location>
</feature>